<dbReference type="EMBL" id="FNAC01000012">
    <property type="protein sequence ID" value="SDD03247.1"/>
    <property type="molecule type" value="Genomic_DNA"/>
</dbReference>
<keyword evidence="2" id="KW-1185">Reference proteome</keyword>
<evidence type="ECO:0000313" key="1">
    <source>
        <dbReference type="EMBL" id="SDD03247.1"/>
    </source>
</evidence>
<dbReference type="Proteomes" id="UP000199060">
    <property type="component" value="Unassembled WGS sequence"/>
</dbReference>
<dbReference type="RefSeq" id="WP_087938826.1">
    <property type="nucleotide sequence ID" value="NZ_FNAC01000012.1"/>
</dbReference>
<dbReference type="OrthoDB" id="982851at2"/>
<evidence type="ECO:0000313" key="2">
    <source>
        <dbReference type="Proteomes" id="UP000199060"/>
    </source>
</evidence>
<protein>
    <submittedName>
        <fullName evidence="1">Uncharacterized protein</fullName>
    </submittedName>
</protein>
<organism evidence="1 2">
    <name type="scientific">Algoriphagus faecimaris</name>
    <dbReference type="NCBI Taxonomy" id="686796"/>
    <lineage>
        <taxon>Bacteria</taxon>
        <taxon>Pseudomonadati</taxon>
        <taxon>Bacteroidota</taxon>
        <taxon>Cytophagia</taxon>
        <taxon>Cytophagales</taxon>
        <taxon>Cyclobacteriaceae</taxon>
        <taxon>Algoriphagus</taxon>
    </lineage>
</organism>
<dbReference type="AlphaFoldDB" id="A0A1G6RGV8"/>
<gene>
    <name evidence="1" type="ORF">SAMN04488104_101295</name>
</gene>
<sequence>MNIKEKIKNRINAISDPRLLDEILKAVELEYEIEHVNELSELEKKAIDNGISDAEAGNLYSNAEASQLVKKWLKK</sequence>
<proteinExistence type="predicted"/>
<reference evidence="2" key="1">
    <citation type="submission" date="2016-10" db="EMBL/GenBank/DDBJ databases">
        <authorList>
            <person name="Varghese N."/>
            <person name="Submissions S."/>
        </authorList>
    </citation>
    <scope>NUCLEOTIDE SEQUENCE [LARGE SCALE GENOMIC DNA]</scope>
    <source>
        <strain evidence="2">DSM 23095</strain>
    </source>
</reference>
<name>A0A1G6RGV8_9BACT</name>
<accession>A0A1G6RGV8</accession>